<evidence type="ECO:0000256" key="8">
    <source>
        <dbReference type="ARBA" id="ARBA00022982"/>
    </source>
</evidence>
<name>A0ABU8R523_9PSED</name>
<keyword evidence="7" id="KW-0479">Metal-binding</keyword>
<keyword evidence="16" id="KW-1185">Reference proteome</keyword>
<dbReference type="RefSeq" id="WP_339549213.1">
    <property type="nucleotide sequence ID" value="NZ_JBBHLD010000006.1"/>
</dbReference>
<evidence type="ECO:0000256" key="10">
    <source>
        <dbReference type="ARBA" id="ARBA00023004"/>
    </source>
</evidence>
<keyword evidence="8" id="KW-0249">Electron transport</keyword>
<dbReference type="PANTHER" id="PTHR30529">
    <property type="entry name" value="CYTOCHROME B561"/>
    <property type="match status" value="1"/>
</dbReference>
<evidence type="ECO:0000256" key="12">
    <source>
        <dbReference type="ARBA" id="ARBA00037975"/>
    </source>
</evidence>
<evidence type="ECO:0000256" key="3">
    <source>
        <dbReference type="ARBA" id="ARBA00022448"/>
    </source>
</evidence>
<keyword evidence="6 13" id="KW-0812">Transmembrane</keyword>
<evidence type="ECO:0000256" key="13">
    <source>
        <dbReference type="SAM" id="Phobius"/>
    </source>
</evidence>
<dbReference type="Pfam" id="PF01292">
    <property type="entry name" value="Ni_hydr_CYTB"/>
    <property type="match status" value="1"/>
</dbReference>
<evidence type="ECO:0000313" key="15">
    <source>
        <dbReference type="EMBL" id="MEJ5904977.1"/>
    </source>
</evidence>
<keyword evidence="11 13" id="KW-0472">Membrane</keyword>
<evidence type="ECO:0000259" key="14">
    <source>
        <dbReference type="Pfam" id="PF01292"/>
    </source>
</evidence>
<dbReference type="EMBL" id="JBBHLD010000006">
    <property type="protein sequence ID" value="MEJ5904977.1"/>
    <property type="molecule type" value="Genomic_DNA"/>
</dbReference>
<evidence type="ECO:0000256" key="4">
    <source>
        <dbReference type="ARBA" id="ARBA00022475"/>
    </source>
</evidence>
<keyword evidence="5" id="KW-0349">Heme</keyword>
<comment type="subcellular location">
    <subcellularLocation>
        <location evidence="2">Cell membrane</location>
        <topology evidence="2">Multi-pass membrane protein</topology>
    </subcellularLocation>
</comment>
<evidence type="ECO:0000313" key="16">
    <source>
        <dbReference type="Proteomes" id="UP001377692"/>
    </source>
</evidence>
<evidence type="ECO:0000256" key="7">
    <source>
        <dbReference type="ARBA" id="ARBA00022723"/>
    </source>
</evidence>
<evidence type="ECO:0000256" key="2">
    <source>
        <dbReference type="ARBA" id="ARBA00004651"/>
    </source>
</evidence>
<dbReference type="InterPro" id="IPR052168">
    <property type="entry name" value="Cytochrome_b561_oxidase"/>
</dbReference>
<dbReference type="InterPro" id="IPR011577">
    <property type="entry name" value="Cyt_b561_bac/Ni-Hgenase"/>
</dbReference>
<feature type="transmembrane region" description="Helical" evidence="13">
    <location>
        <begin position="137"/>
        <end position="159"/>
    </location>
</feature>
<dbReference type="InterPro" id="IPR016174">
    <property type="entry name" value="Di-haem_cyt_TM"/>
</dbReference>
<evidence type="ECO:0000256" key="5">
    <source>
        <dbReference type="ARBA" id="ARBA00022617"/>
    </source>
</evidence>
<organism evidence="15 16">
    <name type="scientific">Pseudomonas kermanshahensis</name>
    <dbReference type="NCBI Taxonomy" id="2745482"/>
    <lineage>
        <taxon>Bacteria</taxon>
        <taxon>Pseudomonadati</taxon>
        <taxon>Pseudomonadota</taxon>
        <taxon>Gammaproteobacteria</taxon>
        <taxon>Pseudomonadales</taxon>
        <taxon>Pseudomonadaceae</taxon>
        <taxon>Pseudomonas</taxon>
    </lineage>
</organism>
<protein>
    <submittedName>
        <fullName evidence="15">Cytochrome b/b6 domain-containing protein</fullName>
    </submittedName>
</protein>
<keyword evidence="4" id="KW-1003">Cell membrane</keyword>
<feature type="transmembrane region" description="Helical" evidence="13">
    <location>
        <begin position="12"/>
        <end position="34"/>
    </location>
</feature>
<comment type="similarity">
    <text evidence="12">Belongs to the cytochrome b561 family.</text>
</comment>
<comment type="cofactor">
    <cofactor evidence="1">
        <name>heme b</name>
        <dbReference type="ChEBI" id="CHEBI:60344"/>
    </cofactor>
</comment>
<dbReference type="PANTHER" id="PTHR30529:SF1">
    <property type="entry name" value="CYTOCHROME B561 HOMOLOG 2"/>
    <property type="match status" value="1"/>
</dbReference>
<feature type="transmembrane region" description="Helical" evidence="13">
    <location>
        <begin position="40"/>
        <end position="61"/>
    </location>
</feature>
<evidence type="ECO:0000256" key="6">
    <source>
        <dbReference type="ARBA" id="ARBA00022692"/>
    </source>
</evidence>
<gene>
    <name evidence="15" type="ORF">V7V80_09840</name>
</gene>
<keyword evidence="9 13" id="KW-1133">Transmembrane helix</keyword>
<proteinExistence type="inferred from homology"/>
<evidence type="ECO:0000256" key="9">
    <source>
        <dbReference type="ARBA" id="ARBA00022989"/>
    </source>
</evidence>
<comment type="caution">
    <text evidence="15">The sequence shown here is derived from an EMBL/GenBank/DDBJ whole genome shotgun (WGS) entry which is preliminary data.</text>
</comment>
<keyword evidence="10" id="KW-0408">Iron</keyword>
<feature type="transmembrane region" description="Helical" evidence="13">
    <location>
        <begin position="92"/>
        <end position="117"/>
    </location>
</feature>
<evidence type="ECO:0000256" key="11">
    <source>
        <dbReference type="ARBA" id="ARBA00023136"/>
    </source>
</evidence>
<evidence type="ECO:0000256" key="1">
    <source>
        <dbReference type="ARBA" id="ARBA00001970"/>
    </source>
</evidence>
<sequence length="170" mass="19143">MHEHKYCWQQVLLHWVSAVVIVWALVSGFYVAIFDVEPNTASLIGFVNVSLTTLFIPLFLVRWLVRLFKPRPGAVHDDPAGQLIAHLVHEGLYWVTAVVLLSGVLMMDGPIDVFGWFTLAPLLSDWFWLAAWSKLHIVASSLLALGVLLHVGAVVFHELSGRRVLRRMLP</sequence>
<dbReference type="SUPFAM" id="SSF81342">
    <property type="entry name" value="Transmembrane di-heme cytochromes"/>
    <property type="match status" value="1"/>
</dbReference>
<keyword evidence="3" id="KW-0813">Transport</keyword>
<dbReference type="Proteomes" id="UP001377692">
    <property type="component" value="Unassembled WGS sequence"/>
</dbReference>
<accession>A0ABU8R523</accession>
<reference evidence="15 16" key="1">
    <citation type="submission" date="2024-02" db="EMBL/GenBank/DDBJ databases">
        <title>Identification of pathogenicity and growth-promoting functions of Pseudomonas putida variants.</title>
        <authorList>
            <person name="Sun J."/>
        </authorList>
    </citation>
    <scope>NUCLEOTIDE SEQUENCE [LARGE SCALE GENOMIC DNA]</scope>
    <source>
        <strain evidence="15 16">A04</strain>
    </source>
</reference>
<feature type="domain" description="Cytochrome b561 bacterial/Ni-hydrogenase" evidence="14">
    <location>
        <begin position="10"/>
        <end position="170"/>
    </location>
</feature>